<evidence type="ECO:0000313" key="2">
    <source>
        <dbReference type="EMBL" id="KAJ7369169.1"/>
    </source>
</evidence>
<feature type="compositionally biased region" description="Low complexity" evidence="1">
    <location>
        <begin position="144"/>
        <end position="169"/>
    </location>
</feature>
<feature type="compositionally biased region" description="Polar residues" evidence="1">
    <location>
        <begin position="297"/>
        <end position="306"/>
    </location>
</feature>
<feature type="region of interest" description="Disordered" evidence="1">
    <location>
        <begin position="261"/>
        <end position="310"/>
    </location>
</feature>
<proteinExistence type="predicted"/>
<feature type="compositionally biased region" description="Low complexity" evidence="1">
    <location>
        <begin position="185"/>
        <end position="200"/>
    </location>
</feature>
<feature type="compositionally biased region" description="Gly residues" evidence="1">
    <location>
        <begin position="280"/>
        <end position="290"/>
    </location>
</feature>
<name>A0AAD7AW61_9AGAR</name>
<accession>A0AAD7AW61</accession>
<sequence>MLEGMTHEQAVMLLEKFQMQGYAVFPSAPGANAYVPPAPTSNGVNGYSSGVNSGGSYGNASTNANGGSYSVGAPSGSGNNVNGVEAYRNGFHSSSPSNSNISEAYSIGGGEVHFTDESLKVRCREEAQPFGYLQRGVYEVPPASSASVGSGDGGSSRSHSVTTSSFSPFSPDPNQHQPHGDGHQGQHQHQHQQSQHQGQGQISGLYAAAEMLGKRRDLYASHGHGVYSAQLSLPHPSKVYVPGFFPVAPALQTPVGGVNGKPIRLGSGSGSGSGSPTRGGYSGGSGGGFSGSPPTQPISRPNSGSARSIGGGVASEFEAMHDLNGTLASLDLDREQDWEREFAIGERAWSLKSPTLTEARRARRARVLGGACSFG</sequence>
<keyword evidence="3" id="KW-1185">Reference proteome</keyword>
<protein>
    <submittedName>
        <fullName evidence="2">Uncharacterized protein</fullName>
    </submittedName>
</protein>
<gene>
    <name evidence="2" type="ORF">DFH08DRAFT_984118</name>
</gene>
<feature type="region of interest" description="Disordered" evidence="1">
    <location>
        <begin position="143"/>
        <end position="201"/>
    </location>
</feature>
<comment type="caution">
    <text evidence="2">The sequence shown here is derived from an EMBL/GenBank/DDBJ whole genome shotgun (WGS) entry which is preliminary data.</text>
</comment>
<dbReference type="Proteomes" id="UP001218218">
    <property type="component" value="Unassembled WGS sequence"/>
</dbReference>
<organism evidence="2 3">
    <name type="scientific">Mycena albidolilacea</name>
    <dbReference type="NCBI Taxonomy" id="1033008"/>
    <lineage>
        <taxon>Eukaryota</taxon>
        <taxon>Fungi</taxon>
        <taxon>Dikarya</taxon>
        <taxon>Basidiomycota</taxon>
        <taxon>Agaricomycotina</taxon>
        <taxon>Agaricomycetes</taxon>
        <taxon>Agaricomycetidae</taxon>
        <taxon>Agaricales</taxon>
        <taxon>Marasmiineae</taxon>
        <taxon>Mycenaceae</taxon>
        <taxon>Mycena</taxon>
    </lineage>
</organism>
<evidence type="ECO:0000256" key="1">
    <source>
        <dbReference type="SAM" id="MobiDB-lite"/>
    </source>
</evidence>
<dbReference type="EMBL" id="JARIHO010000001">
    <property type="protein sequence ID" value="KAJ7369169.1"/>
    <property type="molecule type" value="Genomic_DNA"/>
</dbReference>
<evidence type="ECO:0000313" key="3">
    <source>
        <dbReference type="Proteomes" id="UP001218218"/>
    </source>
</evidence>
<reference evidence="2" key="1">
    <citation type="submission" date="2023-03" db="EMBL/GenBank/DDBJ databases">
        <title>Massive genome expansion in bonnet fungi (Mycena s.s.) driven by repeated elements and novel gene families across ecological guilds.</title>
        <authorList>
            <consortium name="Lawrence Berkeley National Laboratory"/>
            <person name="Harder C.B."/>
            <person name="Miyauchi S."/>
            <person name="Viragh M."/>
            <person name="Kuo A."/>
            <person name="Thoen E."/>
            <person name="Andreopoulos B."/>
            <person name="Lu D."/>
            <person name="Skrede I."/>
            <person name="Drula E."/>
            <person name="Henrissat B."/>
            <person name="Morin E."/>
            <person name="Kohler A."/>
            <person name="Barry K."/>
            <person name="LaButti K."/>
            <person name="Morin E."/>
            <person name="Salamov A."/>
            <person name="Lipzen A."/>
            <person name="Mereny Z."/>
            <person name="Hegedus B."/>
            <person name="Baldrian P."/>
            <person name="Stursova M."/>
            <person name="Weitz H."/>
            <person name="Taylor A."/>
            <person name="Grigoriev I.V."/>
            <person name="Nagy L.G."/>
            <person name="Martin F."/>
            <person name="Kauserud H."/>
        </authorList>
    </citation>
    <scope>NUCLEOTIDE SEQUENCE</scope>
    <source>
        <strain evidence="2">CBHHK002</strain>
    </source>
</reference>
<dbReference type="AlphaFoldDB" id="A0AAD7AW61"/>